<evidence type="ECO:0000313" key="2">
    <source>
        <dbReference type="Proteomes" id="UP000814033"/>
    </source>
</evidence>
<keyword evidence="2" id="KW-1185">Reference proteome</keyword>
<gene>
    <name evidence="1" type="ORF">FA95DRAFT_1609674</name>
</gene>
<organism evidence="1 2">
    <name type="scientific">Auriscalpium vulgare</name>
    <dbReference type="NCBI Taxonomy" id="40419"/>
    <lineage>
        <taxon>Eukaryota</taxon>
        <taxon>Fungi</taxon>
        <taxon>Dikarya</taxon>
        <taxon>Basidiomycota</taxon>
        <taxon>Agaricomycotina</taxon>
        <taxon>Agaricomycetes</taxon>
        <taxon>Russulales</taxon>
        <taxon>Auriscalpiaceae</taxon>
        <taxon>Auriscalpium</taxon>
    </lineage>
</organism>
<dbReference type="EMBL" id="MU276033">
    <property type="protein sequence ID" value="KAI0043096.1"/>
    <property type="molecule type" value="Genomic_DNA"/>
</dbReference>
<reference evidence="1" key="2">
    <citation type="journal article" date="2022" name="New Phytol.">
        <title>Evolutionary transition to the ectomycorrhizal habit in the genomes of a hyperdiverse lineage of mushroom-forming fungi.</title>
        <authorList>
            <person name="Looney B."/>
            <person name="Miyauchi S."/>
            <person name="Morin E."/>
            <person name="Drula E."/>
            <person name="Courty P.E."/>
            <person name="Kohler A."/>
            <person name="Kuo A."/>
            <person name="LaButti K."/>
            <person name="Pangilinan J."/>
            <person name="Lipzen A."/>
            <person name="Riley R."/>
            <person name="Andreopoulos W."/>
            <person name="He G."/>
            <person name="Johnson J."/>
            <person name="Nolan M."/>
            <person name="Tritt A."/>
            <person name="Barry K.W."/>
            <person name="Grigoriev I.V."/>
            <person name="Nagy L.G."/>
            <person name="Hibbett D."/>
            <person name="Henrissat B."/>
            <person name="Matheny P.B."/>
            <person name="Labbe J."/>
            <person name="Martin F.M."/>
        </authorList>
    </citation>
    <scope>NUCLEOTIDE SEQUENCE</scope>
    <source>
        <strain evidence="1">FP105234-sp</strain>
    </source>
</reference>
<proteinExistence type="predicted"/>
<comment type="caution">
    <text evidence="1">The sequence shown here is derived from an EMBL/GenBank/DDBJ whole genome shotgun (WGS) entry which is preliminary data.</text>
</comment>
<reference evidence="1" key="1">
    <citation type="submission" date="2021-02" db="EMBL/GenBank/DDBJ databases">
        <authorList>
            <consortium name="DOE Joint Genome Institute"/>
            <person name="Ahrendt S."/>
            <person name="Looney B.P."/>
            <person name="Miyauchi S."/>
            <person name="Morin E."/>
            <person name="Drula E."/>
            <person name="Courty P.E."/>
            <person name="Chicoki N."/>
            <person name="Fauchery L."/>
            <person name="Kohler A."/>
            <person name="Kuo A."/>
            <person name="Labutti K."/>
            <person name="Pangilinan J."/>
            <person name="Lipzen A."/>
            <person name="Riley R."/>
            <person name="Andreopoulos W."/>
            <person name="He G."/>
            <person name="Johnson J."/>
            <person name="Barry K.W."/>
            <person name="Grigoriev I.V."/>
            <person name="Nagy L."/>
            <person name="Hibbett D."/>
            <person name="Henrissat B."/>
            <person name="Matheny P.B."/>
            <person name="Labbe J."/>
            <person name="Martin F."/>
        </authorList>
    </citation>
    <scope>NUCLEOTIDE SEQUENCE</scope>
    <source>
        <strain evidence="1">FP105234-sp</strain>
    </source>
</reference>
<evidence type="ECO:0000313" key="1">
    <source>
        <dbReference type="EMBL" id="KAI0043096.1"/>
    </source>
</evidence>
<dbReference type="Proteomes" id="UP000814033">
    <property type="component" value="Unassembled WGS sequence"/>
</dbReference>
<name>A0ACB8RHI2_9AGAM</name>
<protein>
    <submittedName>
        <fullName evidence="1">Uncharacterized protein</fullName>
    </submittedName>
</protein>
<sequence>MRKVLEDTRDLQIPETFAGLLELESGDAIFARALNGCACGCEDIIQALLVAEHFLRMLPNGDVLCENMNIARQRVLGPAADRTLAKSATNADTGRREGGTAFERSSNAHPLRGARAYNLGLGYEQPTQLLAPSAGNKGSPELGWTDGLGMRAQMQKAAMELATAGYSFLPAAHCAAMRTQAELVNAPSMGVQENKYFFNSQLNVSPSVPALDRNTNLSYALGFFGLVHRDRQDPIPGLTGMVSWPDLPPGYDPGTFHLVELGVFVRLDGLRLMYFNGLRRHGGTPPRAPEGQEVQNWAYRIVVVCYPPSVVLENHGVTALATLRSADTDTGNESQAKAHGMLTLDMNVKNNPEDRQHQAWSRHATFAADGHVIMEEPALLRFHARSLYLLSVYVLAQLPPHIKATIDVDKFMASFSIKSSDGEYVAPSWLLAPVLNDFADAHAVARRAAADAWKIYWAKCAAFIPYFYDTTAHIKSLQINSDPSPPSGPTGGRPPAYAYKSDTTAPEDYDVPEEEEVEENTDSVSAEVGADGEVDTSTMGIMRSTDKQKMSNALTKSSAATSASLHNASGKRKRLTEEDQFETTREDRRQAAQDRMPAIPDEDMVKDYKERLQSLSSFISASAIPSDSVVPNQCMVQPWAIPHNITRNEIVNMNTSQPIVHDVSVFSLPVMVRDTVTVASTLQCVRSAQAEATVHQASHFLANAQQQIASRHWATPDVLPAVSAAWNGWHILSRPMSVSDLDVRHMKAMLMQHHAALWTWLESVCYHCSISISTTPTNTLLRLAQDISTSILLRRPCILTPALYHPSFPADPYTLPFVRRQTDPLSNSAFTHQRHVFNGMIKVLSIWLGFPQERASRPQAWLICAMRLLLGPDVLYTAAAFDLYCGLARKVLDVSVIPTSISPSALVPFLASLIEEPIFSPDSQEATAMHIIASLTRSFASGSAPALSPTQAAFLSSASAGQVTIHATHGAGDLVDAGSPSTSQASDGTHSMPGSMLAGGGGGDGSNTGHLPDNDTGSSDDNTVPSSSSLITSSTATPPIPTSLPANHNVAPRLQRAINVLKMMEYFIDGPTRHKVSLAPPPMTGVSKKDRDLLIFVATDLDKFLPFREKAPSVKRARTVDGPYGAPHVRTRSGFFSALVFRTILFSCGYLFDHPFIFDGPEKLKSDYHTMTTSTPATPTSYFFDPRCYGAAMHKQVSNAEKLWTATASRNPLSPTSPPLPFRAFYAQVIKKPGFFNVGPLIGYLLTADYVHAGAVVMPSIDEMGTIIDVNGLGSLRGLQLLHLCNRNPSRQEVLVAFRHFFTVVSDGLTAEQRLHMGWDVITAEHFLCKISRLKKFMF</sequence>
<accession>A0ACB8RHI2</accession>